<sequence>MVNWKTLIPKDLLTRSYAGDWAGRRNHPGDPTDSSRTRVRNTDTAPNRYIYIYIYEVHIVRITHLLRWSWCVPTKASFALLLHSEATDPPNELVDFGHVGQTNSSIPDIFMSLNALTEFDRRKTTQIRGMGSAVTPRVSPVAAALGDVKWSSIARPRREGSTGFPR</sequence>
<evidence type="ECO:0000313" key="1">
    <source>
        <dbReference type="EMBL" id="KAJ3590024.1"/>
    </source>
</evidence>
<protein>
    <submittedName>
        <fullName evidence="1">Uncharacterized protein</fullName>
    </submittedName>
</protein>
<name>A0A9Q0DKE7_9TELE</name>
<keyword evidence="2" id="KW-1185">Reference proteome</keyword>
<gene>
    <name evidence="1" type="ORF">NHX12_007981</name>
</gene>
<evidence type="ECO:0000313" key="2">
    <source>
        <dbReference type="Proteomes" id="UP001148018"/>
    </source>
</evidence>
<dbReference type="Proteomes" id="UP001148018">
    <property type="component" value="Unassembled WGS sequence"/>
</dbReference>
<organism evidence="1 2">
    <name type="scientific">Muraenolepis orangiensis</name>
    <name type="common">Patagonian moray cod</name>
    <dbReference type="NCBI Taxonomy" id="630683"/>
    <lineage>
        <taxon>Eukaryota</taxon>
        <taxon>Metazoa</taxon>
        <taxon>Chordata</taxon>
        <taxon>Craniata</taxon>
        <taxon>Vertebrata</taxon>
        <taxon>Euteleostomi</taxon>
        <taxon>Actinopterygii</taxon>
        <taxon>Neopterygii</taxon>
        <taxon>Teleostei</taxon>
        <taxon>Neoteleostei</taxon>
        <taxon>Acanthomorphata</taxon>
        <taxon>Zeiogadaria</taxon>
        <taxon>Gadariae</taxon>
        <taxon>Gadiformes</taxon>
        <taxon>Muraenolepidoidei</taxon>
        <taxon>Muraenolepididae</taxon>
        <taxon>Muraenolepis</taxon>
    </lineage>
</organism>
<accession>A0A9Q0DKE7</accession>
<proteinExistence type="predicted"/>
<comment type="caution">
    <text evidence="1">The sequence shown here is derived from an EMBL/GenBank/DDBJ whole genome shotgun (WGS) entry which is preliminary data.</text>
</comment>
<dbReference type="EMBL" id="JANIIK010000114">
    <property type="protein sequence ID" value="KAJ3590024.1"/>
    <property type="molecule type" value="Genomic_DNA"/>
</dbReference>
<reference evidence="1" key="1">
    <citation type="submission" date="2022-07" db="EMBL/GenBank/DDBJ databases">
        <title>Chromosome-level genome of Muraenolepis orangiensis.</title>
        <authorList>
            <person name="Kim J."/>
        </authorList>
    </citation>
    <scope>NUCLEOTIDE SEQUENCE</scope>
    <source>
        <strain evidence="1">KU_S4_2022</strain>
        <tissue evidence="1">Muscle</tissue>
    </source>
</reference>
<dbReference type="AlphaFoldDB" id="A0A9Q0DKE7"/>